<dbReference type="Pfam" id="PF09587">
    <property type="entry name" value="PGA_cap"/>
    <property type="match status" value="1"/>
</dbReference>
<name>A0ABQ3UAT3_STRHY</name>
<dbReference type="InterPro" id="IPR044152">
    <property type="entry name" value="YqjM-like"/>
</dbReference>
<dbReference type="Proteomes" id="UP001054854">
    <property type="component" value="Unassembled WGS sequence"/>
</dbReference>
<keyword evidence="9" id="KW-1185">Reference proteome</keyword>
<dbReference type="InterPro" id="IPR019079">
    <property type="entry name" value="Capsule_synth_CapA"/>
</dbReference>
<feature type="domain" description="Capsule synthesis protein CapA" evidence="7">
    <location>
        <begin position="4"/>
        <end position="84"/>
    </location>
</feature>
<comment type="caution">
    <text evidence="8">The sequence shown here is derived from an EMBL/GenBank/DDBJ whole genome shotgun (WGS) entry which is preliminary data.</text>
</comment>
<gene>
    <name evidence="8" type="ORF">TPA0910_71380</name>
</gene>
<accession>A0ABQ3UAT3</accession>
<dbReference type="InterPro" id="IPR001155">
    <property type="entry name" value="OxRdtase_FMN_N"/>
</dbReference>
<evidence type="ECO:0000313" key="9">
    <source>
        <dbReference type="Proteomes" id="UP001054854"/>
    </source>
</evidence>
<dbReference type="PANTHER" id="PTHR43303:SF4">
    <property type="entry name" value="NADPH DEHYDROGENASE C23G7.10C-RELATED"/>
    <property type="match status" value="1"/>
</dbReference>
<sequence length="519" mass="55446">MTIRPPTWTADPLRALGIGVAPLATNHALDHGTGGLPSSLDALDLAGVRHAGGRTLAEADAGVAVEAAGERLAVPGFCATLPPGADATASRFGAFVQVPPPTVDTPQPALLMCRYSIRCALTRYIRHRDAARPILLSHERGNDMTATPGIPGCPDLTNDRDHPMKKGMDCMTVWTPLRLRDVTLPNRVWLSPMCQYSADADGTPTDWHLAHYGARAAGGLGMVMVECTAVAPDMRTTARDLGLWSEQQVAGHRRLVQVIETAGSVPALQLGVAGRKSSHGVPWDNAGTRSAIAPEDGGWQPLAPSAVPFAGLAVPREMTSADGTRVLEDLDRASRNAHRAGYRLLELHGANGYLFHQFLSPLANRRTDEWGGDLQARLRFPLEMVRALRSGWPQDKPLAVRLPAEDLLAGGLTTEDMTIVAEQLGANGADMVDLSSGGLIPEAGRLSEPLHNARYGPLFGKAGVFVAASGAVCEATHLGEAVPGLVDAVLVGRALLRDPYWALRDQGLEFWPRQYHRAF</sequence>
<dbReference type="EMBL" id="BNEK01000005">
    <property type="protein sequence ID" value="GHJ32705.1"/>
    <property type="molecule type" value="Genomic_DNA"/>
</dbReference>
<keyword evidence="2" id="KW-0285">Flavoprotein</keyword>
<comment type="cofactor">
    <cofactor evidence="1">
        <name>FMN</name>
        <dbReference type="ChEBI" id="CHEBI:58210"/>
    </cofactor>
</comment>
<keyword evidence="3" id="KW-0288">FMN</keyword>
<keyword evidence="4" id="KW-0521">NADP</keyword>
<protein>
    <submittedName>
        <fullName evidence="8">Uncharacterized protein</fullName>
    </submittedName>
</protein>
<dbReference type="PANTHER" id="PTHR43303">
    <property type="entry name" value="NADPH DEHYDROGENASE C23G7.10C-RELATED"/>
    <property type="match status" value="1"/>
</dbReference>
<reference evidence="8" key="1">
    <citation type="submission" date="2024-05" db="EMBL/GenBank/DDBJ databases">
        <title>Whole genome shotgun sequence of Streptomyces hygroscopicus NBRC 113678.</title>
        <authorList>
            <person name="Komaki H."/>
            <person name="Tamura T."/>
        </authorList>
    </citation>
    <scope>NUCLEOTIDE SEQUENCE</scope>
    <source>
        <strain evidence="8">N11-34</strain>
    </source>
</reference>
<evidence type="ECO:0000256" key="2">
    <source>
        <dbReference type="ARBA" id="ARBA00022630"/>
    </source>
</evidence>
<keyword evidence="5" id="KW-0560">Oxidoreductase</keyword>
<evidence type="ECO:0000256" key="1">
    <source>
        <dbReference type="ARBA" id="ARBA00001917"/>
    </source>
</evidence>
<dbReference type="SUPFAM" id="SSF51395">
    <property type="entry name" value="FMN-linked oxidoreductases"/>
    <property type="match status" value="1"/>
</dbReference>
<proteinExistence type="predicted"/>
<dbReference type="RefSeq" id="WP_236259110.1">
    <property type="nucleotide sequence ID" value="NZ_BNEK01000005.1"/>
</dbReference>
<evidence type="ECO:0000256" key="3">
    <source>
        <dbReference type="ARBA" id="ARBA00022643"/>
    </source>
</evidence>
<dbReference type="Pfam" id="PF00724">
    <property type="entry name" value="Oxidored_FMN"/>
    <property type="match status" value="1"/>
</dbReference>
<evidence type="ECO:0000313" key="8">
    <source>
        <dbReference type="EMBL" id="GHJ32705.1"/>
    </source>
</evidence>
<organism evidence="8 9">
    <name type="scientific">Streptomyces hygroscopicus</name>
    <dbReference type="NCBI Taxonomy" id="1912"/>
    <lineage>
        <taxon>Bacteria</taxon>
        <taxon>Bacillati</taxon>
        <taxon>Actinomycetota</taxon>
        <taxon>Actinomycetes</taxon>
        <taxon>Kitasatosporales</taxon>
        <taxon>Streptomycetaceae</taxon>
        <taxon>Streptomyces</taxon>
        <taxon>Streptomyces violaceusniger group</taxon>
    </lineage>
</organism>
<dbReference type="Gene3D" id="3.20.20.70">
    <property type="entry name" value="Aldolase class I"/>
    <property type="match status" value="1"/>
</dbReference>
<evidence type="ECO:0000259" key="6">
    <source>
        <dbReference type="Pfam" id="PF00724"/>
    </source>
</evidence>
<evidence type="ECO:0000259" key="7">
    <source>
        <dbReference type="Pfam" id="PF09587"/>
    </source>
</evidence>
<evidence type="ECO:0000256" key="4">
    <source>
        <dbReference type="ARBA" id="ARBA00022857"/>
    </source>
</evidence>
<feature type="domain" description="NADH:flavin oxidoreductase/NADH oxidase N-terminal" evidence="6">
    <location>
        <begin position="174"/>
        <end position="445"/>
    </location>
</feature>
<dbReference type="InterPro" id="IPR013785">
    <property type="entry name" value="Aldolase_TIM"/>
</dbReference>
<evidence type="ECO:0000256" key="5">
    <source>
        <dbReference type="ARBA" id="ARBA00023002"/>
    </source>
</evidence>